<sequence length="405" mass="44393">MDLSKNKKFVYALKKLTLALIIVAAYSFGWAAGHENLKIDQGFVPRILNKIGNERDVDFSTFWQIWDEVDEKYDGQVDHKKMLNGAISGMVSAVGDPYTYYMTPEEAKEFEDEFSGNISGIGAEVGIKKNQITVIAPLPDSPAEKAGLKPGDAIITIDDNTTTNMTIDEAVSRIRGQEGTDVKLEILRNNESSEVTIKRQTINVKSVYSEIKDNIGILQLRRFSDDTAGLTDTALEDFKSKNVKAIVLDLRNNPGGYLESSVKIAAEFIKKGEDVVIEKHGDKVTATHKAELIGTFTDAKIPIAVLVNEGSASASEIVAGALQDHGRAILIGEQTFGKGSVQELKGYPDNSSLRVTIAHWYTPKGNSITEKGLTPDINVETDETQLPADEDPQLKKALEYLNSKL</sequence>
<dbReference type="Pfam" id="PF22694">
    <property type="entry name" value="CtpB_N-like"/>
    <property type="match status" value="1"/>
</dbReference>
<dbReference type="EMBL" id="LCBL01000001">
    <property type="protein sequence ID" value="KKS09740.1"/>
    <property type="molecule type" value="Genomic_DNA"/>
</dbReference>
<dbReference type="InterPro" id="IPR036034">
    <property type="entry name" value="PDZ_sf"/>
</dbReference>
<dbReference type="InterPro" id="IPR029045">
    <property type="entry name" value="ClpP/crotonase-like_dom_sf"/>
</dbReference>
<dbReference type="CDD" id="cd06782">
    <property type="entry name" value="cpPDZ_CPP-like"/>
    <property type="match status" value="1"/>
</dbReference>
<dbReference type="GO" id="GO:0007165">
    <property type="term" value="P:signal transduction"/>
    <property type="evidence" value="ECO:0007669"/>
    <property type="project" value="TreeGrafter"/>
</dbReference>
<protein>
    <submittedName>
        <fullName evidence="7">Carboxyl-terminal protease</fullName>
    </submittedName>
</protein>
<evidence type="ECO:0000256" key="2">
    <source>
        <dbReference type="ARBA" id="ARBA00022670"/>
    </source>
</evidence>
<dbReference type="CDD" id="cd07560">
    <property type="entry name" value="Peptidase_S41_CPP"/>
    <property type="match status" value="1"/>
</dbReference>
<accession>A0A0G0W9V0</accession>
<evidence type="ECO:0000313" key="7">
    <source>
        <dbReference type="EMBL" id="KKS09740.1"/>
    </source>
</evidence>
<dbReference type="SUPFAM" id="SSF52096">
    <property type="entry name" value="ClpP/crotonase"/>
    <property type="match status" value="1"/>
</dbReference>
<dbReference type="Gene3D" id="2.30.42.10">
    <property type="match status" value="1"/>
</dbReference>
<dbReference type="FunFam" id="2.30.42.10:FF:000063">
    <property type="entry name" value="Peptidase, S41 family"/>
    <property type="match status" value="1"/>
</dbReference>
<keyword evidence="2 5" id="KW-0645">Protease</keyword>
<dbReference type="InterPro" id="IPR041489">
    <property type="entry name" value="PDZ_6"/>
</dbReference>
<organism evidence="7 8">
    <name type="scientific">candidate division CPR2 bacterium GW2011_GWC1_41_48</name>
    <dbReference type="NCBI Taxonomy" id="1618344"/>
    <lineage>
        <taxon>Bacteria</taxon>
        <taxon>Bacteria division CPR2</taxon>
    </lineage>
</organism>
<evidence type="ECO:0000256" key="4">
    <source>
        <dbReference type="ARBA" id="ARBA00022825"/>
    </source>
</evidence>
<dbReference type="AlphaFoldDB" id="A0A0G0W9V0"/>
<dbReference type="InterPro" id="IPR005151">
    <property type="entry name" value="Tail-specific_protease"/>
</dbReference>
<dbReference type="SUPFAM" id="SSF50156">
    <property type="entry name" value="PDZ domain-like"/>
    <property type="match status" value="1"/>
</dbReference>
<evidence type="ECO:0000256" key="1">
    <source>
        <dbReference type="ARBA" id="ARBA00009179"/>
    </source>
</evidence>
<evidence type="ECO:0000259" key="6">
    <source>
        <dbReference type="PROSITE" id="PS50106"/>
    </source>
</evidence>
<proteinExistence type="inferred from homology"/>
<comment type="caution">
    <text evidence="7">The sequence shown here is derived from an EMBL/GenBank/DDBJ whole genome shotgun (WGS) entry which is preliminary data.</text>
</comment>
<reference evidence="7 8" key="1">
    <citation type="journal article" date="2015" name="Nature">
        <title>rRNA introns, odd ribosomes, and small enigmatic genomes across a large radiation of phyla.</title>
        <authorList>
            <person name="Brown C.T."/>
            <person name="Hug L.A."/>
            <person name="Thomas B.C."/>
            <person name="Sharon I."/>
            <person name="Castelle C.J."/>
            <person name="Singh A."/>
            <person name="Wilkins M.J."/>
            <person name="Williams K.H."/>
            <person name="Banfield J.F."/>
        </authorList>
    </citation>
    <scope>NUCLEOTIDE SEQUENCE [LARGE SCALE GENOMIC DNA]</scope>
</reference>
<dbReference type="InterPro" id="IPR001478">
    <property type="entry name" value="PDZ"/>
</dbReference>
<dbReference type="GO" id="GO:0030288">
    <property type="term" value="C:outer membrane-bounded periplasmic space"/>
    <property type="evidence" value="ECO:0007669"/>
    <property type="project" value="TreeGrafter"/>
</dbReference>
<evidence type="ECO:0000256" key="3">
    <source>
        <dbReference type="ARBA" id="ARBA00022801"/>
    </source>
</evidence>
<dbReference type="PROSITE" id="PS50106">
    <property type="entry name" value="PDZ"/>
    <property type="match status" value="1"/>
</dbReference>
<evidence type="ECO:0000313" key="8">
    <source>
        <dbReference type="Proteomes" id="UP000033869"/>
    </source>
</evidence>
<feature type="domain" description="PDZ" evidence="6">
    <location>
        <begin position="107"/>
        <end position="175"/>
    </location>
</feature>
<keyword evidence="4 5" id="KW-0720">Serine protease</keyword>
<gene>
    <name evidence="7" type="ORF">UU65_C0001G0145</name>
</gene>
<dbReference type="PANTHER" id="PTHR32060:SF30">
    <property type="entry name" value="CARBOXY-TERMINAL PROCESSING PROTEASE CTPA"/>
    <property type="match status" value="1"/>
</dbReference>
<dbReference type="NCBIfam" id="TIGR00225">
    <property type="entry name" value="prc"/>
    <property type="match status" value="1"/>
</dbReference>
<dbReference type="GO" id="GO:0006508">
    <property type="term" value="P:proteolysis"/>
    <property type="evidence" value="ECO:0007669"/>
    <property type="project" value="UniProtKB-KW"/>
</dbReference>
<comment type="similarity">
    <text evidence="1 5">Belongs to the peptidase S41A family.</text>
</comment>
<dbReference type="Gene3D" id="3.30.750.44">
    <property type="match status" value="1"/>
</dbReference>
<dbReference type="PANTHER" id="PTHR32060">
    <property type="entry name" value="TAIL-SPECIFIC PROTEASE"/>
    <property type="match status" value="1"/>
</dbReference>
<dbReference type="InterPro" id="IPR004447">
    <property type="entry name" value="Peptidase_S41A"/>
</dbReference>
<dbReference type="InterPro" id="IPR055210">
    <property type="entry name" value="CtpA/B_N"/>
</dbReference>
<keyword evidence="3 5" id="KW-0378">Hydrolase</keyword>
<dbReference type="GO" id="GO:0004175">
    <property type="term" value="F:endopeptidase activity"/>
    <property type="evidence" value="ECO:0007669"/>
    <property type="project" value="TreeGrafter"/>
</dbReference>
<dbReference type="Gene3D" id="3.90.226.10">
    <property type="entry name" value="2-enoyl-CoA Hydratase, Chain A, domain 1"/>
    <property type="match status" value="1"/>
</dbReference>
<dbReference type="SMART" id="SM00228">
    <property type="entry name" value="PDZ"/>
    <property type="match status" value="1"/>
</dbReference>
<evidence type="ECO:0000256" key="5">
    <source>
        <dbReference type="RuleBase" id="RU004404"/>
    </source>
</evidence>
<dbReference type="Proteomes" id="UP000033869">
    <property type="component" value="Unassembled WGS sequence"/>
</dbReference>
<dbReference type="SMART" id="SM00245">
    <property type="entry name" value="TSPc"/>
    <property type="match status" value="1"/>
</dbReference>
<dbReference type="Pfam" id="PF03572">
    <property type="entry name" value="Peptidase_S41"/>
    <property type="match status" value="1"/>
</dbReference>
<name>A0A0G0W9V0_UNCC2</name>
<dbReference type="GO" id="GO:0008236">
    <property type="term" value="F:serine-type peptidase activity"/>
    <property type="evidence" value="ECO:0007669"/>
    <property type="project" value="UniProtKB-KW"/>
</dbReference>
<dbReference type="Pfam" id="PF17820">
    <property type="entry name" value="PDZ_6"/>
    <property type="match status" value="1"/>
</dbReference>